<keyword evidence="4" id="KW-1185">Reference proteome</keyword>
<evidence type="ECO:0000259" key="1">
    <source>
        <dbReference type="Pfam" id="PF17990"/>
    </source>
</evidence>
<accession>A0A1G7DFR5</accession>
<feature type="domain" description="L-Lysine epsilon oxidase N-terminal" evidence="1">
    <location>
        <begin position="11"/>
        <end position="227"/>
    </location>
</feature>
<evidence type="ECO:0000313" key="4">
    <source>
        <dbReference type="Proteomes" id="UP000198994"/>
    </source>
</evidence>
<dbReference type="OrthoDB" id="336698at2"/>
<feature type="domain" description="L-lysine epsilon oxidase C-terminal" evidence="2">
    <location>
        <begin position="355"/>
        <end position="506"/>
    </location>
</feature>
<dbReference type="STRING" id="282683.SAMN04488105_104197"/>
<sequence length="649" mass="70680">MPGPIVRAAIHPGLGIARMGNAREYYVGPQVMSPTPAAPGSSHADGLLKREAAEFRIYGYDGEGNVVAELTPANAEITWTAHLAARKASWYKLRAAMDLPAAADFSLERRNPDYPVDQRSDLTIDPGPHSVTGTGAEQELHGTFTYQGQSADAMIGELHTEATGRLRVLSGLGVSGSPTGLPVYVPSETDAFGNATGWYDEACDGPVTASVRIDGNTVPCEGAWVVIAPPNYARDLIGWRTMLDLLTELWEEAGWTPPAAEVSFTRDIYPLLERMTAHQWVNQGFAAYFGAGGPMDFHDPALIDRLARKHGAADVYRGLRRDIFNAFRPVSGDGVALRSWPWLYGDAFGTFPPSLPANGLPLWPAAAARMQKWVAGDFIEDWGQVAPGPDSIDAVALADQPSMLDRAALHFCLADAFHPGIEVTWPLRHISIWEKPFRIRARPANDPEPDYGAMLTSARALGPDGPLNAQVPGGLTRWMALPWQADTASCRSGYNRGYDPNLPTFWPVRVPNHVLTAENYARVMDGTLDEATRQQAFAERRNWYVPLQKYGPDEMTSMVSHFGEMGVVERRPGPDDLPGVPSELYVEVLGAATAGLKLRGVAAMAGLAREAPDTPEDRAAQEAGWQSHAQREFFRMARMGHTLAGTYDD</sequence>
<dbReference type="RefSeq" id="WP_089957379.1">
    <property type="nucleotide sequence ID" value="NZ_FNAV01000004.1"/>
</dbReference>
<organism evidence="3 4">
    <name type="scientific">Salipiger thiooxidans</name>
    <dbReference type="NCBI Taxonomy" id="282683"/>
    <lineage>
        <taxon>Bacteria</taxon>
        <taxon>Pseudomonadati</taxon>
        <taxon>Pseudomonadota</taxon>
        <taxon>Alphaproteobacteria</taxon>
        <taxon>Rhodobacterales</taxon>
        <taxon>Roseobacteraceae</taxon>
        <taxon>Salipiger</taxon>
    </lineage>
</organism>
<dbReference type="InterPro" id="IPR033798">
    <property type="entry name" value="LodA-like"/>
</dbReference>
<dbReference type="Pfam" id="PF18417">
    <property type="entry name" value="LodA_C"/>
    <property type="match status" value="1"/>
</dbReference>
<dbReference type="InterPro" id="IPR041173">
    <property type="entry name" value="LodA_C"/>
</dbReference>
<dbReference type="AlphaFoldDB" id="A0A1G7DFR5"/>
<name>A0A1G7DFR5_9RHOB</name>
<evidence type="ECO:0000313" key="3">
    <source>
        <dbReference type="EMBL" id="SDE50363.1"/>
    </source>
</evidence>
<evidence type="ECO:0008006" key="5">
    <source>
        <dbReference type="Google" id="ProtNLM"/>
    </source>
</evidence>
<dbReference type="Proteomes" id="UP000198994">
    <property type="component" value="Unassembled WGS sequence"/>
</dbReference>
<dbReference type="CDD" id="cd14731">
    <property type="entry name" value="LodA_like_1"/>
    <property type="match status" value="1"/>
</dbReference>
<protein>
    <recommendedName>
        <fullName evidence="5">L-lysine 6-oxidase</fullName>
    </recommendedName>
</protein>
<evidence type="ECO:0000259" key="2">
    <source>
        <dbReference type="Pfam" id="PF18417"/>
    </source>
</evidence>
<dbReference type="InterPro" id="IPR041168">
    <property type="entry name" value="LodA_N"/>
</dbReference>
<gene>
    <name evidence="3" type="ORF">SAMN04488105_104197</name>
</gene>
<dbReference type="EMBL" id="FNAV01000004">
    <property type="protein sequence ID" value="SDE50363.1"/>
    <property type="molecule type" value="Genomic_DNA"/>
</dbReference>
<reference evidence="4" key="1">
    <citation type="submission" date="2016-10" db="EMBL/GenBank/DDBJ databases">
        <authorList>
            <person name="Varghese N."/>
            <person name="Submissions S."/>
        </authorList>
    </citation>
    <scope>NUCLEOTIDE SEQUENCE [LARGE SCALE GENOMIC DNA]</scope>
    <source>
        <strain evidence="4">DSM 10146</strain>
    </source>
</reference>
<dbReference type="Pfam" id="PF17990">
    <property type="entry name" value="LodA_N"/>
    <property type="match status" value="1"/>
</dbReference>
<proteinExistence type="predicted"/>